<dbReference type="EMBL" id="KK789947">
    <property type="protein sequence ID" value="KDO37690.1"/>
    <property type="molecule type" value="Genomic_DNA"/>
</dbReference>
<name>A0A067D844_CITSI</name>
<dbReference type="Proteomes" id="UP000027120">
    <property type="component" value="Unassembled WGS sequence"/>
</dbReference>
<dbReference type="Pfam" id="PF00931">
    <property type="entry name" value="NB-ARC"/>
    <property type="match status" value="1"/>
</dbReference>
<accession>A0A067D844</accession>
<keyword evidence="5" id="KW-1185">Reference proteome</keyword>
<evidence type="ECO:0000313" key="4">
    <source>
        <dbReference type="EMBL" id="KDO37690.1"/>
    </source>
</evidence>
<dbReference type="GO" id="GO:0043531">
    <property type="term" value="F:ADP binding"/>
    <property type="evidence" value="ECO:0007669"/>
    <property type="project" value="InterPro"/>
</dbReference>
<organism evidence="4 5">
    <name type="scientific">Citrus sinensis</name>
    <name type="common">Sweet orange</name>
    <name type="synonym">Citrus aurantium var. sinensis</name>
    <dbReference type="NCBI Taxonomy" id="2711"/>
    <lineage>
        <taxon>Eukaryota</taxon>
        <taxon>Viridiplantae</taxon>
        <taxon>Streptophyta</taxon>
        <taxon>Embryophyta</taxon>
        <taxon>Tracheophyta</taxon>
        <taxon>Spermatophyta</taxon>
        <taxon>Magnoliopsida</taxon>
        <taxon>eudicotyledons</taxon>
        <taxon>Gunneridae</taxon>
        <taxon>Pentapetalae</taxon>
        <taxon>rosids</taxon>
        <taxon>malvids</taxon>
        <taxon>Sapindales</taxon>
        <taxon>Rutaceae</taxon>
        <taxon>Aurantioideae</taxon>
        <taxon>Citrus</taxon>
    </lineage>
</organism>
<keyword evidence="1" id="KW-0611">Plant defense</keyword>
<dbReference type="PANTHER" id="PTHR33463:SF198">
    <property type="entry name" value="RPP4C3"/>
    <property type="match status" value="1"/>
</dbReference>
<evidence type="ECO:0000313" key="5">
    <source>
        <dbReference type="Proteomes" id="UP000027120"/>
    </source>
</evidence>
<dbReference type="SUPFAM" id="SSF52540">
    <property type="entry name" value="P-loop containing nucleoside triphosphate hydrolases"/>
    <property type="match status" value="1"/>
</dbReference>
<sequence length="374" mass="42867">MLEVIVTLVLELVKWLAPPTERQLVYLRKRNYNANLENLKAELEKLKVERTSIQLRVSEAKEKGEEIEEKVEKWLTRYQLSKKAKTEVKALIELGEEVKKFDIVSHCTIPEEIWLKSNKVYEAFESRVSNLKSTQNALTNANGGIGKTTLAKEFAKQAREDKLFDRVVFSEVSQTSDIKKIQGDIAEKLGLELSEEAEYRRASRLYERLKNENKILVILANIWKLLDLETVKIPFRNDSRDNNVVLLSMGSKDNFLIANITEEEAWRLFKIMNGDDVENCKFKSTAINVAKACGAGLFCTLTTNASKSSSIYSHVSNDYQSIYKPKPYLAVFQDLEPTIVKTAFVDPKWYLALKEEFEALQRNQTWSLVHTTAA</sequence>
<reference evidence="4 5" key="1">
    <citation type="submission" date="2014-04" db="EMBL/GenBank/DDBJ databases">
        <authorList>
            <consortium name="International Citrus Genome Consortium"/>
            <person name="Gmitter F."/>
            <person name="Chen C."/>
            <person name="Farmerie W."/>
            <person name="Harkins T."/>
            <person name="Desany B."/>
            <person name="Mohiuddin M."/>
            <person name="Kodira C."/>
            <person name="Borodovsky M."/>
            <person name="Lomsadze A."/>
            <person name="Burns P."/>
            <person name="Jenkins J."/>
            <person name="Prochnik S."/>
            <person name="Shu S."/>
            <person name="Chapman J."/>
            <person name="Pitluck S."/>
            <person name="Schmutz J."/>
            <person name="Rokhsar D."/>
        </authorList>
    </citation>
    <scope>NUCLEOTIDE SEQUENCE</scope>
</reference>
<protein>
    <recommendedName>
        <fullName evidence="3">NB-ARC domain-containing protein</fullName>
    </recommendedName>
</protein>
<dbReference type="InterPro" id="IPR050905">
    <property type="entry name" value="Plant_NBS-LRR"/>
</dbReference>
<dbReference type="STRING" id="2711.A0A067D844"/>
<evidence type="ECO:0000259" key="3">
    <source>
        <dbReference type="Pfam" id="PF00931"/>
    </source>
</evidence>
<feature type="coiled-coil region" evidence="2">
    <location>
        <begin position="22"/>
        <end position="77"/>
    </location>
</feature>
<evidence type="ECO:0000256" key="2">
    <source>
        <dbReference type="SAM" id="Coils"/>
    </source>
</evidence>
<evidence type="ECO:0000256" key="1">
    <source>
        <dbReference type="ARBA" id="ARBA00022821"/>
    </source>
</evidence>
<dbReference type="SMR" id="A0A067D844"/>
<proteinExistence type="predicted"/>
<gene>
    <name evidence="4" type="ORF">CISIN_1g045120mg</name>
</gene>
<dbReference type="Gene3D" id="3.40.50.300">
    <property type="entry name" value="P-loop containing nucleotide triphosphate hydrolases"/>
    <property type="match status" value="1"/>
</dbReference>
<dbReference type="AlphaFoldDB" id="A0A067D844"/>
<feature type="domain" description="NB-ARC" evidence="3">
    <location>
        <begin position="142"/>
        <end position="271"/>
    </location>
</feature>
<feature type="non-terminal residue" evidence="4">
    <location>
        <position position="374"/>
    </location>
</feature>
<dbReference type="InterPro" id="IPR002182">
    <property type="entry name" value="NB-ARC"/>
</dbReference>
<keyword evidence="2" id="KW-0175">Coiled coil</keyword>
<dbReference type="PANTHER" id="PTHR33463">
    <property type="entry name" value="NB-ARC DOMAIN-CONTAINING PROTEIN-RELATED"/>
    <property type="match status" value="1"/>
</dbReference>
<dbReference type="InterPro" id="IPR027417">
    <property type="entry name" value="P-loop_NTPase"/>
</dbReference>